<dbReference type="InterPro" id="IPR012910">
    <property type="entry name" value="Plug_dom"/>
</dbReference>
<reference evidence="3 4" key="1">
    <citation type="journal article" date="2014" name="Genome Announc.">
        <title>Draft Genome Sequences of Marine Flavobacterium Algibacter lectus Strains SS8 and NR4.</title>
        <authorList>
            <person name="Takatani N."/>
            <person name="Nakanishi M."/>
            <person name="Meirelles P."/>
            <person name="Mino S."/>
            <person name="Suda W."/>
            <person name="Oshima K."/>
            <person name="Hattori M."/>
            <person name="Ohkuma M."/>
            <person name="Hosokawa M."/>
            <person name="Miyashita K."/>
            <person name="Thompson F.L."/>
            <person name="Niwa A."/>
            <person name="Sawabe T."/>
            <person name="Sawabe T."/>
        </authorList>
    </citation>
    <scope>NUCLEOTIDE SEQUENCE [LARGE SCALE GENOMIC DNA]</scope>
    <source>
        <strain evidence="4">JCM19274</strain>
    </source>
</reference>
<proteinExistence type="inferred from homology"/>
<dbReference type="AlphaFoldDB" id="A0A090X4B0"/>
<dbReference type="InterPro" id="IPR039426">
    <property type="entry name" value="TonB-dep_rcpt-like"/>
</dbReference>
<dbReference type="Pfam" id="PF13715">
    <property type="entry name" value="CarbopepD_reg_2"/>
    <property type="match status" value="1"/>
</dbReference>
<comment type="subcellular location">
    <subcellularLocation>
        <location evidence="1">Cell outer membrane</location>
        <topology evidence="1">Multi-pass membrane protein</topology>
    </subcellularLocation>
</comment>
<dbReference type="SUPFAM" id="SSF56935">
    <property type="entry name" value="Porins"/>
    <property type="match status" value="1"/>
</dbReference>
<keyword evidence="1" id="KW-0813">Transport</keyword>
<name>A0A090X4B0_9FLAO</name>
<feature type="domain" description="TonB-dependent receptor plug" evidence="2">
    <location>
        <begin position="134"/>
        <end position="260"/>
    </location>
</feature>
<evidence type="ECO:0000313" key="4">
    <source>
        <dbReference type="Proteomes" id="UP000029643"/>
    </source>
</evidence>
<dbReference type="RefSeq" id="WP_227805226.1">
    <property type="nucleotide sequence ID" value="NZ_BBNU01000001.1"/>
</dbReference>
<dbReference type="PROSITE" id="PS52016">
    <property type="entry name" value="TONB_DEPENDENT_REC_3"/>
    <property type="match status" value="1"/>
</dbReference>
<dbReference type="EMBL" id="BBNU01000001">
    <property type="protein sequence ID" value="GAL77467.1"/>
    <property type="molecule type" value="Genomic_DNA"/>
</dbReference>
<keyword evidence="1" id="KW-0998">Cell outer membrane</keyword>
<protein>
    <submittedName>
        <fullName evidence="3">SusC outer membrane protein</fullName>
    </submittedName>
</protein>
<dbReference type="Pfam" id="PF07715">
    <property type="entry name" value="Plug"/>
    <property type="match status" value="1"/>
</dbReference>
<gene>
    <name evidence="3" type="ORF">JCM19274_5180</name>
</gene>
<evidence type="ECO:0000313" key="3">
    <source>
        <dbReference type="EMBL" id="GAL77467.1"/>
    </source>
</evidence>
<comment type="caution">
    <text evidence="3">The sequence shown here is derived from an EMBL/GenBank/DDBJ whole genome shotgun (WGS) entry which is preliminary data.</text>
</comment>
<dbReference type="InterPro" id="IPR023997">
    <property type="entry name" value="TonB-dep_OMP_SusC/RagA_CS"/>
</dbReference>
<sequence>MYTKNNFFTLKNIAFLVLSILLYQTGYANGMPNRDLNFKNDTFQTTIKGIVLDESGVPLPGATIILKGTSTGASTDFDGVFSINAAIGQTLQVSFVGYESQYVDVTSTDLKINLKPLNAMLDEVLIVGYGQQTKKDLTGAVTQLSTGDFKKGVNVSPDNLIQGKVAGVRVVQSSGEPGAGVNVSIRGVGSIRSGSSPLFVVDGIPLSNENVSAASPNVGLGSSSAKNPLNFLNTSDIASITVLKDASAAAIYGARGSNGVVIITTKKGKTGEASITVDSYLSIASVIKKQMFYRLVNTETLLQM</sequence>
<dbReference type="NCBIfam" id="TIGR04057">
    <property type="entry name" value="SusC_RagA_signa"/>
    <property type="match status" value="1"/>
</dbReference>
<evidence type="ECO:0000256" key="1">
    <source>
        <dbReference type="PROSITE-ProRule" id="PRU01360"/>
    </source>
</evidence>
<evidence type="ECO:0000259" key="2">
    <source>
        <dbReference type="Pfam" id="PF07715"/>
    </source>
</evidence>
<keyword evidence="1" id="KW-1134">Transmembrane beta strand</keyword>
<accession>A0A090X4B0</accession>
<organism evidence="3 4">
    <name type="scientific">Algibacter lectus</name>
    <dbReference type="NCBI Taxonomy" id="221126"/>
    <lineage>
        <taxon>Bacteria</taxon>
        <taxon>Pseudomonadati</taxon>
        <taxon>Bacteroidota</taxon>
        <taxon>Flavobacteriia</taxon>
        <taxon>Flavobacteriales</taxon>
        <taxon>Flavobacteriaceae</taxon>
        <taxon>Algibacter</taxon>
    </lineage>
</organism>
<dbReference type="Gene3D" id="2.170.130.10">
    <property type="entry name" value="TonB-dependent receptor, plug domain"/>
    <property type="match status" value="1"/>
</dbReference>
<dbReference type="Proteomes" id="UP000029643">
    <property type="component" value="Unassembled WGS sequence"/>
</dbReference>
<keyword evidence="1" id="KW-0812">Transmembrane</keyword>
<dbReference type="SUPFAM" id="SSF49464">
    <property type="entry name" value="Carboxypeptidase regulatory domain-like"/>
    <property type="match status" value="1"/>
</dbReference>
<dbReference type="Gene3D" id="2.60.40.1120">
    <property type="entry name" value="Carboxypeptidase-like, regulatory domain"/>
    <property type="match status" value="1"/>
</dbReference>
<dbReference type="InterPro" id="IPR037066">
    <property type="entry name" value="Plug_dom_sf"/>
</dbReference>
<dbReference type="InterPro" id="IPR008969">
    <property type="entry name" value="CarboxyPept-like_regulatory"/>
</dbReference>
<comment type="similarity">
    <text evidence="1">Belongs to the TonB-dependent receptor family.</text>
</comment>
<dbReference type="GO" id="GO:0009279">
    <property type="term" value="C:cell outer membrane"/>
    <property type="evidence" value="ECO:0007669"/>
    <property type="project" value="UniProtKB-SubCell"/>
</dbReference>
<keyword evidence="1" id="KW-0472">Membrane</keyword>